<evidence type="ECO:0008006" key="3">
    <source>
        <dbReference type="Google" id="ProtNLM"/>
    </source>
</evidence>
<dbReference type="Gene3D" id="3.40.50.1000">
    <property type="entry name" value="HAD superfamily/HAD-like"/>
    <property type="match status" value="2"/>
</dbReference>
<dbReference type="InterPro" id="IPR036412">
    <property type="entry name" value="HAD-like_sf"/>
</dbReference>
<protein>
    <recommendedName>
        <fullName evidence="3">Sucrose phosphatase-like domain-containing protein</fullName>
    </recommendedName>
</protein>
<name>A0A1M7ZP01_9HYPH</name>
<dbReference type="PANTHER" id="PTHR10000:SF8">
    <property type="entry name" value="HAD SUPERFAMILY HYDROLASE-LIKE, TYPE 3"/>
    <property type="match status" value="1"/>
</dbReference>
<proteinExistence type="predicted"/>
<dbReference type="SUPFAM" id="SSF56784">
    <property type="entry name" value="HAD-like"/>
    <property type="match status" value="1"/>
</dbReference>
<dbReference type="GO" id="GO:0016791">
    <property type="term" value="F:phosphatase activity"/>
    <property type="evidence" value="ECO:0007669"/>
    <property type="project" value="TreeGrafter"/>
</dbReference>
<keyword evidence="2" id="KW-1185">Reference proteome</keyword>
<accession>A0A1M7ZP01</accession>
<evidence type="ECO:0000313" key="1">
    <source>
        <dbReference type="EMBL" id="SHO66591.1"/>
    </source>
</evidence>
<dbReference type="InterPro" id="IPR023214">
    <property type="entry name" value="HAD_sf"/>
</dbReference>
<dbReference type="RefSeq" id="WP_073630550.1">
    <property type="nucleotide sequence ID" value="NZ_FRXO01000006.1"/>
</dbReference>
<dbReference type="GO" id="GO:0000287">
    <property type="term" value="F:magnesium ion binding"/>
    <property type="evidence" value="ECO:0007669"/>
    <property type="project" value="TreeGrafter"/>
</dbReference>
<sequence length="276" mass="30379">MNLRPITELDAASLAGVEVVFTDIDDTLTCEGRLPAAAYEALERLDAAGLAVVPITGRPAGWCDMIARFWPVAGIVGENGAFYFSYQRDRKRMIQRFFATDDERRQNRARLSVLRERILREVPGTGIASDQLYREADLAIDVCEDVPPLPKEAVDRVLAMFASEGAVAKLSSIHVNGWFGNYDKLSMSRLFSRDVLGLDLDADKDRIAFVGDSPNDGPMFSFFPKSFGVANVLDFKDETSHLPRYVTNGRGGEGFVEVADLILAARTAPSREASHG</sequence>
<dbReference type="InterPro" id="IPR006379">
    <property type="entry name" value="HAD-SF_hydro_IIB"/>
</dbReference>
<dbReference type="GO" id="GO:0005829">
    <property type="term" value="C:cytosol"/>
    <property type="evidence" value="ECO:0007669"/>
    <property type="project" value="TreeGrafter"/>
</dbReference>
<evidence type="ECO:0000313" key="2">
    <source>
        <dbReference type="Proteomes" id="UP000186406"/>
    </source>
</evidence>
<dbReference type="STRING" id="1123029.SAMN02745172_03250"/>
<reference evidence="1 2" key="1">
    <citation type="submission" date="2016-12" db="EMBL/GenBank/DDBJ databases">
        <authorList>
            <person name="Song W.-J."/>
            <person name="Kurnit D.M."/>
        </authorList>
    </citation>
    <scope>NUCLEOTIDE SEQUENCE [LARGE SCALE GENOMIC DNA]</scope>
    <source>
        <strain evidence="1 2">DSM 19599</strain>
    </source>
</reference>
<dbReference type="PANTHER" id="PTHR10000">
    <property type="entry name" value="PHOSPHOSERINE PHOSPHATASE"/>
    <property type="match status" value="1"/>
</dbReference>
<gene>
    <name evidence="1" type="ORF">SAMN02745172_03250</name>
</gene>
<dbReference type="Proteomes" id="UP000186406">
    <property type="component" value="Unassembled WGS sequence"/>
</dbReference>
<dbReference type="AlphaFoldDB" id="A0A1M7ZP01"/>
<dbReference type="EMBL" id="FRXO01000006">
    <property type="protein sequence ID" value="SHO66591.1"/>
    <property type="molecule type" value="Genomic_DNA"/>
</dbReference>
<organism evidence="1 2">
    <name type="scientific">Pseudoxanthobacter soli DSM 19599</name>
    <dbReference type="NCBI Taxonomy" id="1123029"/>
    <lineage>
        <taxon>Bacteria</taxon>
        <taxon>Pseudomonadati</taxon>
        <taxon>Pseudomonadota</taxon>
        <taxon>Alphaproteobacteria</taxon>
        <taxon>Hyphomicrobiales</taxon>
        <taxon>Segnochrobactraceae</taxon>
        <taxon>Pseudoxanthobacter</taxon>
    </lineage>
</organism>
<dbReference type="OrthoDB" id="5292903at2"/>
<dbReference type="NCBIfam" id="TIGR01484">
    <property type="entry name" value="HAD-SF-IIB"/>
    <property type="match status" value="1"/>
</dbReference>